<evidence type="ECO:0000313" key="4">
    <source>
        <dbReference type="Proteomes" id="UP000002316"/>
    </source>
</evidence>
<reference evidence="4" key="1">
    <citation type="journal article" date="2010" name="PLoS Negl. Trop. Dis.">
        <title>The genome sequence of Trypanosoma brucei gambiense, causative agent of chronic human african trypanosomiasis.</title>
        <authorList>
            <person name="Jackson A.P."/>
            <person name="Sanders M."/>
            <person name="Berry A."/>
            <person name="McQuillan J."/>
            <person name="Aslett M.A."/>
            <person name="Quail M.A."/>
            <person name="Chukualim B."/>
            <person name="Capewell P."/>
            <person name="MacLeod A."/>
            <person name="Melville S.E."/>
            <person name="Gibson W."/>
            <person name="Barry J.D."/>
            <person name="Berriman M."/>
            <person name="Hertz-Fowler C."/>
        </authorList>
    </citation>
    <scope>NUCLEOTIDE SEQUENCE [LARGE SCALE GENOMIC DNA]</scope>
    <source>
        <strain evidence="4">MHOM/CI/86/DAL972</strain>
    </source>
</reference>
<name>D0A128_TRYB9</name>
<dbReference type="VEuPathDB" id="TriTrypDB:Tbg972.10.510"/>
<protein>
    <submittedName>
        <fullName evidence="3">Uncharacterized protein</fullName>
    </submittedName>
</protein>
<feature type="transmembrane region" description="Helical" evidence="2">
    <location>
        <begin position="96"/>
        <end position="119"/>
    </location>
</feature>
<proteinExistence type="predicted"/>
<gene>
    <name evidence="3" type="ORF">TbgDal_X510</name>
</gene>
<dbReference type="Proteomes" id="UP000002316">
    <property type="component" value="Chromosome 10"/>
</dbReference>
<feature type="transmembrane region" description="Helical" evidence="2">
    <location>
        <begin position="20"/>
        <end position="44"/>
    </location>
</feature>
<feature type="region of interest" description="Disordered" evidence="1">
    <location>
        <begin position="330"/>
        <end position="439"/>
    </location>
</feature>
<dbReference type="OrthoDB" id="273279at2759"/>
<dbReference type="RefSeq" id="XP_011777236.1">
    <property type="nucleotide sequence ID" value="XM_011778934.1"/>
</dbReference>
<feature type="compositionally biased region" description="Basic and acidic residues" evidence="1">
    <location>
        <begin position="388"/>
        <end position="401"/>
    </location>
</feature>
<feature type="transmembrane region" description="Helical" evidence="2">
    <location>
        <begin position="222"/>
        <end position="240"/>
    </location>
</feature>
<organism evidence="3 4">
    <name type="scientific">Trypanosoma brucei gambiense (strain MHOM/CI/86/DAL972)</name>
    <dbReference type="NCBI Taxonomy" id="679716"/>
    <lineage>
        <taxon>Eukaryota</taxon>
        <taxon>Discoba</taxon>
        <taxon>Euglenozoa</taxon>
        <taxon>Kinetoplastea</taxon>
        <taxon>Metakinetoplastina</taxon>
        <taxon>Trypanosomatida</taxon>
        <taxon>Trypanosomatidae</taxon>
        <taxon>Trypanosoma</taxon>
    </lineage>
</organism>
<feature type="transmembrane region" description="Helical" evidence="2">
    <location>
        <begin position="271"/>
        <end position="292"/>
    </location>
</feature>
<evidence type="ECO:0000256" key="1">
    <source>
        <dbReference type="SAM" id="MobiDB-lite"/>
    </source>
</evidence>
<feature type="transmembrane region" description="Helical" evidence="2">
    <location>
        <begin position="184"/>
        <end position="202"/>
    </location>
</feature>
<keyword evidence="2" id="KW-1133">Transmembrane helix</keyword>
<evidence type="ECO:0000256" key="2">
    <source>
        <dbReference type="SAM" id="Phobius"/>
    </source>
</evidence>
<keyword evidence="2" id="KW-0472">Membrane</keyword>
<dbReference type="GeneID" id="23865594"/>
<dbReference type="KEGG" id="tbg:TbgDal_X510"/>
<feature type="compositionally biased region" description="Basic and acidic residues" evidence="1">
    <location>
        <begin position="353"/>
        <end position="364"/>
    </location>
</feature>
<evidence type="ECO:0000313" key="3">
    <source>
        <dbReference type="EMBL" id="CBH14970.1"/>
    </source>
</evidence>
<dbReference type="EMBL" id="FN554973">
    <property type="protein sequence ID" value="CBH14970.1"/>
    <property type="molecule type" value="Genomic_DNA"/>
</dbReference>
<sequence>MTLRTGERDGFSLPTLLPYIYIYLHFFVYFFFSVILSFFLNIWFSFLYKYVRICYSPFRIVHEHLLVCRGAHSGAMNVYGKDQRIHNGSRTKAESWVMHSFTAITGLQASCIAVCLFRMRGRLDNVLQNSYFITSPLQLNPVYHSQSCALEVNEDIAMFRNVTYTITGENVEYFFSRGAFNTRILFFLVAMTTFIALVNHTLLWLDISKIRYHFVVIRKDPLAVFQVSAAVAGIFQNYIVSREHKYMNDYLNTCNAPDRPSLHSVTPFIELYLLFGGTLVTFLINFLIAVILRCQKNPKEELIRENELMQMEKSMTGELPFSGDQLMLSQRSRGDANVSNSSIPNQRLAHSRGPSEGKEFRHVDPLASPTSQLSFARRDSVPASRVSVAREGRLSRGESARRALPSQASAWPPVSGRRSFTGPVSAPAFDDIIGDSTHR</sequence>
<dbReference type="AlphaFoldDB" id="D0A128"/>
<feature type="compositionally biased region" description="Polar residues" evidence="1">
    <location>
        <begin position="330"/>
        <end position="345"/>
    </location>
</feature>
<accession>D0A128</accession>
<keyword evidence="2" id="KW-0812">Transmembrane</keyword>